<dbReference type="Pfam" id="PF01571">
    <property type="entry name" value="GCV_T"/>
    <property type="match status" value="1"/>
</dbReference>
<comment type="similarity">
    <text evidence="1 7">Belongs to the GcvT family.</text>
</comment>
<dbReference type="PANTHER" id="PTHR43757:SF2">
    <property type="entry name" value="AMINOMETHYLTRANSFERASE, MITOCHONDRIAL"/>
    <property type="match status" value="1"/>
</dbReference>
<dbReference type="InterPro" id="IPR029043">
    <property type="entry name" value="GcvT/YgfZ_C"/>
</dbReference>
<evidence type="ECO:0000256" key="1">
    <source>
        <dbReference type="ARBA" id="ARBA00008609"/>
    </source>
</evidence>
<dbReference type="FunFam" id="2.40.30.110:FF:000003">
    <property type="entry name" value="Aminomethyltransferase"/>
    <property type="match status" value="1"/>
</dbReference>
<gene>
    <name evidence="7 11" type="primary">gcvT</name>
    <name evidence="11" type="ORF">Pla108_00390</name>
</gene>
<evidence type="ECO:0000313" key="11">
    <source>
        <dbReference type="EMBL" id="TWT99106.1"/>
    </source>
</evidence>
<dbReference type="PANTHER" id="PTHR43757">
    <property type="entry name" value="AMINOMETHYLTRANSFERASE"/>
    <property type="match status" value="1"/>
</dbReference>
<dbReference type="GO" id="GO:0019464">
    <property type="term" value="P:glycine decarboxylation via glycine cleavage system"/>
    <property type="evidence" value="ECO:0007669"/>
    <property type="project" value="UniProtKB-UniRule"/>
</dbReference>
<dbReference type="HAMAP" id="MF_00259">
    <property type="entry name" value="GcvT"/>
    <property type="match status" value="1"/>
</dbReference>
<keyword evidence="4 7" id="KW-0808">Transferase</keyword>
<dbReference type="Gene3D" id="3.30.1360.120">
    <property type="entry name" value="Probable tRNA modification gtpase trme, domain 1"/>
    <property type="match status" value="1"/>
</dbReference>
<keyword evidence="12" id="KW-1185">Reference proteome</keyword>
<dbReference type="FunFam" id="4.10.1250.10:FF:000001">
    <property type="entry name" value="Aminomethyltransferase"/>
    <property type="match status" value="1"/>
</dbReference>
<evidence type="ECO:0000256" key="6">
    <source>
        <dbReference type="ARBA" id="ARBA00047665"/>
    </source>
</evidence>
<dbReference type="EC" id="2.1.2.10" evidence="2 7"/>
<reference evidence="11 12" key="1">
    <citation type="submission" date="2019-02" db="EMBL/GenBank/DDBJ databases">
        <title>Deep-cultivation of Planctomycetes and their phenomic and genomic characterization uncovers novel biology.</title>
        <authorList>
            <person name="Wiegand S."/>
            <person name="Jogler M."/>
            <person name="Boedeker C."/>
            <person name="Pinto D."/>
            <person name="Vollmers J."/>
            <person name="Rivas-Marin E."/>
            <person name="Kohn T."/>
            <person name="Peeters S.H."/>
            <person name="Heuer A."/>
            <person name="Rast P."/>
            <person name="Oberbeckmann S."/>
            <person name="Bunk B."/>
            <person name="Jeske O."/>
            <person name="Meyerdierks A."/>
            <person name="Storesund J.E."/>
            <person name="Kallscheuer N."/>
            <person name="Luecker S."/>
            <person name="Lage O.M."/>
            <person name="Pohl T."/>
            <person name="Merkel B.J."/>
            <person name="Hornburger P."/>
            <person name="Mueller R.-W."/>
            <person name="Bruemmer F."/>
            <person name="Labrenz M."/>
            <person name="Spormann A.M."/>
            <person name="Op Den Camp H."/>
            <person name="Overmann J."/>
            <person name="Amann R."/>
            <person name="Jetten M.S.M."/>
            <person name="Mascher T."/>
            <person name="Medema M.H."/>
            <person name="Devos D.P."/>
            <person name="Kaster A.-K."/>
            <person name="Ovreas L."/>
            <person name="Rohde M."/>
            <person name="Galperin M.Y."/>
            <person name="Jogler C."/>
        </authorList>
    </citation>
    <scope>NUCLEOTIDE SEQUENCE [LARGE SCALE GENOMIC DNA]</scope>
    <source>
        <strain evidence="11 12">Pla108</strain>
    </source>
</reference>
<dbReference type="NCBIfam" id="NF001567">
    <property type="entry name" value="PRK00389.1"/>
    <property type="match status" value="1"/>
</dbReference>
<dbReference type="AlphaFoldDB" id="A0A5C6AI84"/>
<feature type="domain" description="Aminomethyltransferase C-terminal" evidence="10">
    <location>
        <begin position="294"/>
        <end position="371"/>
    </location>
</feature>
<dbReference type="PIRSF" id="PIRSF006487">
    <property type="entry name" value="GcvT"/>
    <property type="match status" value="1"/>
</dbReference>
<dbReference type="SUPFAM" id="SSF103025">
    <property type="entry name" value="Folate-binding domain"/>
    <property type="match status" value="1"/>
</dbReference>
<evidence type="ECO:0000256" key="7">
    <source>
        <dbReference type="HAMAP-Rule" id="MF_00259"/>
    </source>
</evidence>
<dbReference type="Pfam" id="PF08669">
    <property type="entry name" value="GCV_T_C"/>
    <property type="match status" value="1"/>
</dbReference>
<evidence type="ECO:0000313" key="12">
    <source>
        <dbReference type="Proteomes" id="UP000317421"/>
    </source>
</evidence>
<evidence type="ECO:0000259" key="10">
    <source>
        <dbReference type="Pfam" id="PF08669"/>
    </source>
</evidence>
<dbReference type="InterPro" id="IPR006222">
    <property type="entry name" value="GCVT_N"/>
</dbReference>
<accession>A0A5C6AI84</accession>
<dbReference type="GO" id="GO:0005960">
    <property type="term" value="C:glycine cleavage complex"/>
    <property type="evidence" value="ECO:0007669"/>
    <property type="project" value="InterPro"/>
</dbReference>
<protein>
    <recommendedName>
        <fullName evidence="2 7">Aminomethyltransferase</fullName>
        <ecNumber evidence="2 7">2.1.2.10</ecNumber>
    </recommendedName>
    <alternativeName>
        <fullName evidence="5 7">Glycine cleavage system T protein</fullName>
    </alternativeName>
</protein>
<evidence type="ECO:0000256" key="5">
    <source>
        <dbReference type="ARBA" id="ARBA00031395"/>
    </source>
</evidence>
<dbReference type="SUPFAM" id="SSF101790">
    <property type="entry name" value="Aminomethyltransferase beta-barrel domain"/>
    <property type="match status" value="1"/>
</dbReference>
<evidence type="ECO:0000256" key="2">
    <source>
        <dbReference type="ARBA" id="ARBA00012616"/>
    </source>
</evidence>
<dbReference type="InterPro" id="IPR022903">
    <property type="entry name" value="GcvT_bac"/>
</dbReference>
<feature type="domain" description="GCVT N-terminal" evidence="9">
    <location>
        <begin position="13"/>
        <end position="268"/>
    </location>
</feature>
<dbReference type="InterPro" id="IPR028896">
    <property type="entry name" value="GcvT/YgfZ/DmdA"/>
</dbReference>
<comment type="subunit">
    <text evidence="7">The glycine cleavage system is composed of four proteins: P, T, L and H.</text>
</comment>
<name>A0A5C6AI84_9BACT</name>
<dbReference type="GO" id="GO:0004047">
    <property type="term" value="F:aminomethyltransferase activity"/>
    <property type="evidence" value="ECO:0007669"/>
    <property type="project" value="UniProtKB-UniRule"/>
</dbReference>
<dbReference type="NCBIfam" id="TIGR00528">
    <property type="entry name" value="gcvT"/>
    <property type="match status" value="1"/>
</dbReference>
<dbReference type="Gene3D" id="2.40.30.110">
    <property type="entry name" value="Aminomethyltransferase beta-barrel domains"/>
    <property type="match status" value="1"/>
</dbReference>
<feature type="binding site" evidence="8">
    <location>
        <position position="206"/>
    </location>
    <ligand>
        <name>substrate</name>
    </ligand>
</feature>
<dbReference type="Gene3D" id="4.10.1250.10">
    <property type="entry name" value="Aminomethyltransferase fragment"/>
    <property type="match status" value="1"/>
</dbReference>
<dbReference type="InterPro" id="IPR013977">
    <property type="entry name" value="GcvT_C"/>
</dbReference>
<comment type="caution">
    <text evidence="11">The sequence shown here is derived from an EMBL/GenBank/DDBJ whole genome shotgun (WGS) entry which is preliminary data.</text>
</comment>
<evidence type="ECO:0000259" key="9">
    <source>
        <dbReference type="Pfam" id="PF01571"/>
    </source>
</evidence>
<evidence type="ECO:0000256" key="3">
    <source>
        <dbReference type="ARBA" id="ARBA00022576"/>
    </source>
</evidence>
<dbReference type="OrthoDB" id="9774591at2"/>
<dbReference type="RefSeq" id="WP_146441298.1">
    <property type="nucleotide sequence ID" value="NZ_SJPR01000001.1"/>
</dbReference>
<dbReference type="InterPro" id="IPR027266">
    <property type="entry name" value="TrmE/GcvT-like"/>
</dbReference>
<dbReference type="Gene3D" id="3.30.70.1400">
    <property type="entry name" value="Aminomethyltransferase beta-barrel domains"/>
    <property type="match status" value="1"/>
</dbReference>
<evidence type="ECO:0000256" key="4">
    <source>
        <dbReference type="ARBA" id="ARBA00022679"/>
    </source>
</evidence>
<dbReference type="EMBL" id="SJPR01000001">
    <property type="protein sequence ID" value="TWT99106.1"/>
    <property type="molecule type" value="Genomic_DNA"/>
</dbReference>
<dbReference type="GO" id="GO:0005829">
    <property type="term" value="C:cytosol"/>
    <property type="evidence" value="ECO:0007669"/>
    <property type="project" value="TreeGrafter"/>
</dbReference>
<dbReference type="GO" id="GO:0008483">
    <property type="term" value="F:transaminase activity"/>
    <property type="evidence" value="ECO:0007669"/>
    <property type="project" value="UniProtKB-KW"/>
</dbReference>
<comment type="function">
    <text evidence="7">The glycine cleavage system catalyzes the degradation of glycine.</text>
</comment>
<evidence type="ECO:0000256" key="8">
    <source>
        <dbReference type="PIRSR" id="PIRSR006487-1"/>
    </source>
</evidence>
<sequence length="373" mass="39705">MSSPSADLLRTPLADWHAAHGGRLVDFAGWAMPVHYDSGKGGSIVDEHNATRQRVGLFDVSHMGRLTVQGPAAEAWLDGLATRRAAGTPDGRVRYSLVCNESGGVLDDILFTRVTDERFDLVVNASNRGKLLEWFAAHAMKGADLIDRTEATAMIAVQGPEAVELVASLADADVKSIRYYRAGEANVAGAPCVVSRTGYTGEDGFELIANAEQAETLWQTLIDGGATACGLAARDTLRLEAGMPLYGHELTEALNPLHAGLGFAVDFEGVDGGPRDFVGREALLLAKDDGSLARRVGLQVEGKRPPREEYRVLVDGRPCGVVTSGGPSPTLGYPIAMAYVEPELARDGTRLAIDVRGAETPAVVVPLPFYKRA</sequence>
<keyword evidence="3 7" id="KW-0032">Aminotransferase</keyword>
<dbReference type="InterPro" id="IPR006223">
    <property type="entry name" value="GcvT"/>
</dbReference>
<comment type="catalytic activity">
    <reaction evidence="6 7">
        <text>N(6)-[(R)-S(8)-aminomethyldihydrolipoyl]-L-lysyl-[protein] + (6S)-5,6,7,8-tetrahydrofolate = N(6)-[(R)-dihydrolipoyl]-L-lysyl-[protein] + (6R)-5,10-methylene-5,6,7,8-tetrahydrofolate + NH4(+)</text>
        <dbReference type="Rhea" id="RHEA:16945"/>
        <dbReference type="Rhea" id="RHEA-COMP:10475"/>
        <dbReference type="Rhea" id="RHEA-COMP:10492"/>
        <dbReference type="ChEBI" id="CHEBI:15636"/>
        <dbReference type="ChEBI" id="CHEBI:28938"/>
        <dbReference type="ChEBI" id="CHEBI:57453"/>
        <dbReference type="ChEBI" id="CHEBI:83100"/>
        <dbReference type="ChEBI" id="CHEBI:83143"/>
        <dbReference type="EC" id="2.1.2.10"/>
    </reaction>
</comment>
<proteinExistence type="inferred from homology"/>
<dbReference type="Proteomes" id="UP000317421">
    <property type="component" value="Unassembled WGS sequence"/>
</dbReference>
<organism evidence="11 12">
    <name type="scientific">Botrimarina colliarenosi</name>
    <dbReference type="NCBI Taxonomy" id="2528001"/>
    <lineage>
        <taxon>Bacteria</taxon>
        <taxon>Pseudomonadati</taxon>
        <taxon>Planctomycetota</taxon>
        <taxon>Planctomycetia</taxon>
        <taxon>Pirellulales</taxon>
        <taxon>Lacipirellulaceae</taxon>
        <taxon>Botrimarina</taxon>
    </lineage>
</organism>